<evidence type="ECO:0000313" key="12">
    <source>
        <dbReference type="Proteomes" id="UP000243807"/>
    </source>
</evidence>
<evidence type="ECO:0000256" key="5">
    <source>
        <dbReference type="ARBA" id="ARBA00022857"/>
    </source>
</evidence>
<reference evidence="11 12" key="1">
    <citation type="submission" date="2017-01" db="EMBL/GenBank/DDBJ databases">
        <title>Draft sequence of Acidihalobacter ferrooxidans strain DSM 14175 (strain V8).</title>
        <authorList>
            <person name="Khaleque H.N."/>
            <person name="Ramsay J.P."/>
            <person name="Murphy R.J.T."/>
            <person name="Kaksonen A.H."/>
            <person name="Boxall N.J."/>
            <person name="Watkin E.L.J."/>
        </authorList>
    </citation>
    <scope>NUCLEOTIDE SEQUENCE [LARGE SCALE GENOMIC DNA]</scope>
    <source>
        <strain evidence="11 12">V8</strain>
    </source>
</reference>
<comment type="similarity">
    <text evidence="2">Belongs to the AlaDH/PNT family.</text>
</comment>
<sequence length="380" mass="39931">MPIKLAIPKESASGERRVAMEPGTVKRLTQLGVEVLVQKGAGDKAHFPDAVFEEGGARIVGTAATLLKEADLLLKVQGPTAKEIKALREGAVVIATVHGHRTPELVAQLRDRKLTCFAMELIPRISRAQSMDVLSSQAAIAGYKAAIMGADLSCRFFPMLTTAAGTIRPATVLVIGAGVAGLQAIATARRLGAIVQGYDVRSATKEQVESLGAKFIQLSIKAEGEGGYARELTDEEKAQQAEELAAYIAKVDVLITTAAIPGRASPKIISEGMVAGMKPGAVIVDLAAEGGGNCVLTEPGKTIEHNGVIVHGPLNIPSQVSLHASEMYAKNLFNFLQPMLTDGGDFAPDYADEVIARSLLTRDGVIVHEPTREAVEGAAS</sequence>
<dbReference type="OrthoDB" id="9804592at2"/>
<dbReference type="SMART" id="SM01002">
    <property type="entry name" value="AlaDh_PNT_C"/>
    <property type="match status" value="1"/>
</dbReference>
<gene>
    <name evidence="11" type="ORF">BW247_11065</name>
</gene>
<dbReference type="PROSITE" id="PS00837">
    <property type="entry name" value="ALADH_PNT_2"/>
    <property type="match status" value="1"/>
</dbReference>
<dbReference type="KEGG" id="afy:BW247_11065"/>
<protein>
    <recommendedName>
        <fullName evidence="3">proton-translocating NAD(P)(+) transhydrogenase</fullName>
        <ecNumber evidence="3">7.1.1.1</ecNumber>
    </recommendedName>
</protein>
<dbReference type="CDD" id="cd05304">
    <property type="entry name" value="Rubrum_tdh"/>
    <property type="match status" value="1"/>
</dbReference>
<dbReference type="GO" id="GO:0050661">
    <property type="term" value="F:NADP binding"/>
    <property type="evidence" value="ECO:0007669"/>
    <property type="project" value="TreeGrafter"/>
</dbReference>
<dbReference type="RefSeq" id="WP_076837201.1">
    <property type="nucleotide sequence ID" value="NZ_CP019434.1"/>
</dbReference>
<dbReference type="AlphaFoldDB" id="A0A1P8UIH1"/>
<dbReference type="Proteomes" id="UP000243807">
    <property type="component" value="Chromosome"/>
</dbReference>
<proteinExistence type="inferred from homology"/>
<evidence type="ECO:0000256" key="8">
    <source>
        <dbReference type="ARBA" id="ARBA00048202"/>
    </source>
</evidence>
<comment type="function">
    <text evidence="1">The transhydrogenation between NADH and NADP is coupled to respiration and ATP hydrolysis and functions as a proton pump across the membrane.</text>
</comment>
<organism evidence="11 12">
    <name type="scientific">Acidihalobacter ferrooxydans</name>
    <dbReference type="NCBI Taxonomy" id="1765967"/>
    <lineage>
        <taxon>Bacteria</taxon>
        <taxon>Pseudomonadati</taxon>
        <taxon>Pseudomonadota</taxon>
        <taxon>Gammaproteobacteria</taxon>
        <taxon>Chromatiales</taxon>
        <taxon>Ectothiorhodospiraceae</taxon>
        <taxon>Acidihalobacter</taxon>
    </lineage>
</organism>
<evidence type="ECO:0000259" key="9">
    <source>
        <dbReference type="SMART" id="SM01002"/>
    </source>
</evidence>
<feature type="domain" description="Alanine dehydrogenase/pyridine nucleotide transhydrogenase N-terminal" evidence="10">
    <location>
        <begin position="6"/>
        <end position="141"/>
    </location>
</feature>
<dbReference type="InterPro" id="IPR008143">
    <property type="entry name" value="Ala_DH/PNT_CS2"/>
</dbReference>
<dbReference type="SUPFAM" id="SSF51735">
    <property type="entry name" value="NAD(P)-binding Rossmann-fold domains"/>
    <property type="match status" value="1"/>
</dbReference>
<dbReference type="PANTHER" id="PTHR10160:SF19">
    <property type="entry name" value="PROTON-TRANSLOCATING NAD(P)(+) TRANSHYDROGENASE"/>
    <property type="match status" value="1"/>
</dbReference>
<keyword evidence="7" id="KW-0520">NAD</keyword>
<keyword evidence="5" id="KW-0521">NADP</keyword>
<dbReference type="SMART" id="SM01003">
    <property type="entry name" value="AlaDh_PNT_N"/>
    <property type="match status" value="1"/>
</dbReference>
<dbReference type="NCBIfam" id="NF006942">
    <property type="entry name" value="PRK09424.1"/>
    <property type="match status" value="1"/>
</dbReference>
<dbReference type="GO" id="GO:0005886">
    <property type="term" value="C:plasma membrane"/>
    <property type="evidence" value="ECO:0007669"/>
    <property type="project" value="TreeGrafter"/>
</dbReference>
<evidence type="ECO:0000256" key="2">
    <source>
        <dbReference type="ARBA" id="ARBA00005689"/>
    </source>
</evidence>
<accession>A0A1P8UIH1</accession>
<dbReference type="SUPFAM" id="SSF52283">
    <property type="entry name" value="Formate/glycerate dehydrogenase catalytic domain-like"/>
    <property type="match status" value="1"/>
</dbReference>
<dbReference type="InterPro" id="IPR007698">
    <property type="entry name" value="AlaDH/PNT_NAD(H)-bd"/>
</dbReference>
<dbReference type="InterPro" id="IPR036291">
    <property type="entry name" value="NAD(P)-bd_dom_sf"/>
</dbReference>
<dbReference type="Pfam" id="PF01262">
    <property type="entry name" value="AlaDh_PNT_C"/>
    <property type="match status" value="1"/>
</dbReference>
<evidence type="ECO:0000259" key="10">
    <source>
        <dbReference type="SMART" id="SM01003"/>
    </source>
</evidence>
<dbReference type="STRING" id="1765967.BW247_11065"/>
<name>A0A1P8UIH1_9GAMM</name>
<feature type="domain" description="Alanine dehydrogenase/pyridine nucleotide transhydrogenase NAD(H)-binding" evidence="9">
    <location>
        <begin position="150"/>
        <end position="312"/>
    </location>
</feature>
<keyword evidence="12" id="KW-1185">Reference proteome</keyword>
<evidence type="ECO:0000256" key="6">
    <source>
        <dbReference type="ARBA" id="ARBA00022967"/>
    </source>
</evidence>
<evidence type="ECO:0000256" key="7">
    <source>
        <dbReference type="ARBA" id="ARBA00023027"/>
    </source>
</evidence>
<evidence type="ECO:0000256" key="4">
    <source>
        <dbReference type="ARBA" id="ARBA00022741"/>
    </source>
</evidence>
<evidence type="ECO:0000313" key="11">
    <source>
        <dbReference type="EMBL" id="APZ43561.1"/>
    </source>
</evidence>
<dbReference type="Pfam" id="PF05222">
    <property type="entry name" value="AlaDh_PNT_N"/>
    <property type="match status" value="1"/>
</dbReference>
<dbReference type="Gene3D" id="3.40.50.720">
    <property type="entry name" value="NAD(P)-binding Rossmann-like Domain"/>
    <property type="match status" value="2"/>
</dbReference>
<evidence type="ECO:0000256" key="1">
    <source>
        <dbReference type="ARBA" id="ARBA00003943"/>
    </source>
</evidence>
<dbReference type="EMBL" id="CP019434">
    <property type="protein sequence ID" value="APZ43561.1"/>
    <property type="molecule type" value="Genomic_DNA"/>
</dbReference>
<comment type="catalytic activity">
    <reaction evidence="8">
        <text>NAD(+) + NADPH + H(+)(in) = NADH + NADP(+) + H(+)(out)</text>
        <dbReference type="Rhea" id="RHEA:47992"/>
        <dbReference type="ChEBI" id="CHEBI:15378"/>
        <dbReference type="ChEBI" id="CHEBI:57540"/>
        <dbReference type="ChEBI" id="CHEBI:57783"/>
        <dbReference type="ChEBI" id="CHEBI:57945"/>
        <dbReference type="ChEBI" id="CHEBI:58349"/>
        <dbReference type="EC" id="7.1.1.1"/>
    </reaction>
</comment>
<dbReference type="EC" id="7.1.1.1" evidence="3"/>
<dbReference type="GO" id="GO:0006740">
    <property type="term" value="P:NADPH regeneration"/>
    <property type="evidence" value="ECO:0007669"/>
    <property type="project" value="TreeGrafter"/>
</dbReference>
<keyword evidence="6" id="KW-1278">Translocase</keyword>
<dbReference type="GO" id="GO:0008750">
    <property type="term" value="F:proton-translocating NAD(P)+ transhydrogenase activity"/>
    <property type="evidence" value="ECO:0007669"/>
    <property type="project" value="UniProtKB-EC"/>
</dbReference>
<dbReference type="InterPro" id="IPR007886">
    <property type="entry name" value="AlaDH/PNT_N"/>
</dbReference>
<evidence type="ECO:0000256" key="3">
    <source>
        <dbReference type="ARBA" id="ARBA00012943"/>
    </source>
</evidence>
<dbReference type="GO" id="GO:0016491">
    <property type="term" value="F:oxidoreductase activity"/>
    <property type="evidence" value="ECO:0007669"/>
    <property type="project" value="InterPro"/>
</dbReference>
<keyword evidence="4" id="KW-0547">Nucleotide-binding</keyword>
<dbReference type="PANTHER" id="PTHR10160">
    <property type="entry name" value="NAD(P) TRANSHYDROGENASE"/>
    <property type="match status" value="1"/>
</dbReference>